<keyword evidence="3" id="KW-1185">Reference proteome</keyword>
<sequence length="76" mass="8515">RGLKRPKLSLEIKLPAAKNGIFRRCRAQQRPGISGAASWWCVTSLPSSGLAGRSSEQRRQLLHSFDGRERGREQRG</sequence>
<accession>A0A2P5C752</accession>
<name>A0A2P5C752_PARAD</name>
<organism evidence="2 3">
    <name type="scientific">Parasponia andersonii</name>
    <name type="common">Sponia andersonii</name>
    <dbReference type="NCBI Taxonomy" id="3476"/>
    <lineage>
        <taxon>Eukaryota</taxon>
        <taxon>Viridiplantae</taxon>
        <taxon>Streptophyta</taxon>
        <taxon>Embryophyta</taxon>
        <taxon>Tracheophyta</taxon>
        <taxon>Spermatophyta</taxon>
        <taxon>Magnoliopsida</taxon>
        <taxon>eudicotyledons</taxon>
        <taxon>Gunneridae</taxon>
        <taxon>Pentapetalae</taxon>
        <taxon>rosids</taxon>
        <taxon>fabids</taxon>
        <taxon>Rosales</taxon>
        <taxon>Cannabaceae</taxon>
        <taxon>Parasponia</taxon>
    </lineage>
</organism>
<feature type="compositionally biased region" description="Basic and acidic residues" evidence="1">
    <location>
        <begin position="55"/>
        <end position="76"/>
    </location>
</feature>
<protein>
    <submittedName>
        <fullName evidence="2">Uncharacterized protein</fullName>
    </submittedName>
</protein>
<reference evidence="3" key="1">
    <citation type="submission" date="2016-06" db="EMBL/GenBank/DDBJ databases">
        <title>Parallel loss of symbiosis genes in relatives of nitrogen-fixing non-legume Parasponia.</title>
        <authorList>
            <person name="Van Velzen R."/>
            <person name="Holmer R."/>
            <person name="Bu F."/>
            <person name="Rutten L."/>
            <person name="Van Zeijl A."/>
            <person name="Liu W."/>
            <person name="Santuari L."/>
            <person name="Cao Q."/>
            <person name="Sharma T."/>
            <person name="Shen D."/>
            <person name="Roswanjaya Y."/>
            <person name="Wardhani T."/>
            <person name="Kalhor M.S."/>
            <person name="Jansen J."/>
            <person name="Van den Hoogen J."/>
            <person name="Gungor B."/>
            <person name="Hartog M."/>
            <person name="Hontelez J."/>
            <person name="Verver J."/>
            <person name="Yang W.-C."/>
            <person name="Schijlen E."/>
            <person name="Repin R."/>
            <person name="Schilthuizen M."/>
            <person name="Schranz E."/>
            <person name="Heidstra R."/>
            <person name="Miyata K."/>
            <person name="Fedorova E."/>
            <person name="Kohlen W."/>
            <person name="Bisseling T."/>
            <person name="Smit S."/>
            <person name="Geurts R."/>
        </authorList>
    </citation>
    <scope>NUCLEOTIDE SEQUENCE [LARGE SCALE GENOMIC DNA]</scope>
    <source>
        <strain evidence="3">cv. WU1-14</strain>
    </source>
</reference>
<dbReference type="AlphaFoldDB" id="A0A2P5C752"/>
<comment type="caution">
    <text evidence="2">The sequence shown here is derived from an EMBL/GenBank/DDBJ whole genome shotgun (WGS) entry which is preliminary data.</text>
</comment>
<feature type="region of interest" description="Disordered" evidence="1">
    <location>
        <begin position="47"/>
        <end position="76"/>
    </location>
</feature>
<gene>
    <name evidence="2" type="ORF">PanWU01x14_178740</name>
</gene>
<dbReference type="EMBL" id="JXTB01000167">
    <property type="protein sequence ID" value="PON56831.1"/>
    <property type="molecule type" value="Genomic_DNA"/>
</dbReference>
<evidence type="ECO:0000313" key="2">
    <source>
        <dbReference type="EMBL" id="PON56831.1"/>
    </source>
</evidence>
<feature type="non-terminal residue" evidence="2">
    <location>
        <position position="1"/>
    </location>
</feature>
<proteinExistence type="predicted"/>
<evidence type="ECO:0000313" key="3">
    <source>
        <dbReference type="Proteomes" id="UP000237105"/>
    </source>
</evidence>
<evidence type="ECO:0000256" key="1">
    <source>
        <dbReference type="SAM" id="MobiDB-lite"/>
    </source>
</evidence>
<dbReference type="Proteomes" id="UP000237105">
    <property type="component" value="Unassembled WGS sequence"/>
</dbReference>